<feature type="non-terminal residue" evidence="1">
    <location>
        <position position="1"/>
    </location>
</feature>
<gene>
    <name evidence="1" type="ORF">Tci_925415</name>
</gene>
<organism evidence="1">
    <name type="scientific">Tanacetum cinerariifolium</name>
    <name type="common">Dalmatian daisy</name>
    <name type="synonym">Chrysanthemum cinerariifolium</name>
    <dbReference type="NCBI Taxonomy" id="118510"/>
    <lineage>
        <taxon>Eukaryota</taxon>
        <taxon>Viridiplantae</taxon>
        <taxon>Streptophyta</taxon>
        <taxon>Embryophyta</taxon>
        <taxon>Tracheophyta</taxon>
        <taxon>Spermatophyta</taxon>
        <taxon>Magnoliopsida</taxon>
        <taxon>eudicotyledons</taxon>
        <taxon>Gunneridae</taxon>
        <taxon>Pentapetalae</taxon>
        <taxon>asterids</taxon>
        <taxon>campanulids</taxon>
        <taxon>Asterales</taxon>
        <taxon>Asteraceae</taxon>
        <taxon>Asteroideae</taxon>
        <taxon>Anthemideae</taxon>
        <taxon>Anthemidinae</taxon>
        <taxon>Tanacetum</taxon>
    </lineage>
</organism>
<proteinExistence type="predicted"/>
<dbReference type="EMBL" id="BKCJ011794371">
    <property type="protein sequence ID" value="GFD53446.1"/>
    <property type="molecule type" value="Genomic_DNA"/>
</dbReference>
<dbReference type="AlphaFoldDB" id="A0A699X6N1"/>
<sequence length="57" mass="6045">SDPTSNLQGSYACYDAVAMTDMDYDVGKSLASPSATSDLALRRAVGSAWPEGWNGMR</sequence>
<comment type="caution">
    <text evidence="1">The sequence shown here is derived from an EMBL/GenBank/DDBJ whole genome shotgun (WGS) entry which is preliminary data.</text>
</comment>
<protein>
    <submittedName>
        <fullName evidence="1">Uncharacterized protein</fullName>
    </submittedName>
</protein>
<name>A0A699X6N1_TANCI</name>
<accession>A0A699X6N1</accession>
<evidence type="ECO:0000313" key="1">
    <source>
        <dbReference type="EMBL" id="GFD53446.1"/>
    </source>
</evidence>
<reference evidence="1" key="1">
    <citation type="journal article" date="2019" name="Sci. Rep.">
        <title>Draft genome of Tanacetum cinerariifolium, the natural source of mosquito coil.</title>
        <authorList>
            <person name="Yamashiro T."/>
            <person name="Shiraishi A."/>
            <person name="Satake H."/>
            <person name="Nakayama K."/>
        </authorList>
    </citation>
    <scope>NUCLEOTIDE SEQUENCE</scope>
</reference>